<name>A0A0C2RFC1_9BACL</name>
<comment type="similarity">
    <text evidence="1">Belongs to the short-chain dehydrogenases/reductases (SDR) family.</text>
</comment>
<organism evidence="3 4">
    <name type="scientific">Jeotgalibacillus alimentarius</name>
    <dbReference type="NCBI Taxonomy" id="135826"/>
    <lineage>
        <taxon>Bacteria</taxon>
        <taxon>Bacillati</taxon>
        <taxon>Bacillota</taxon>
        <taxon>Bacilli</taxon>
        <taxon>Bacillales</taxon>
        <taxon>Caryophanaceae</taxon>
        <taxon>Jeotgalibacillus</taxon>
    </lineage>
</organism>
<dbReference type="PROSITE" id="PS00061">
    <property type="entry name" value="ADH_SHORT"/>
    <property type="match status" value="1"/>
</dbReference>
<proteinExistence type="inferred from homology"/>
<evidence type="ECO:0000256" key="2">
    <source>
        <dbReference type="ARBA" id="ARBA00023002"/>
    </source>
</evidence>
<keyword evidence="2" id="KW-0560">Oxidoreductase</keyword>
<dbReference type="SUPFAM" id="SSF51735">
    <property type="entry name" value="NAD(P)-binding Rossmann-fold domains"/>
    <property type="match status" value="1"/>
</dbReference>
<dbReference type="RefSeq" id="WP_041122664.1">
    <property type="nucleotide sequence ID" value="NZ_JXRQ01000018.1"/>
</dbReference>
<dbReference type="FunFam" id="3.40.50.720:FF:000084">
    <property type="entry name" value="Short-chain dehydrogenase reductase"/>
    <property type="match status" value="1"/>
</dbReference>
<dbReference type="PRINTS" id="PR00081">
    <property type="entry name" value="GDHRDH"/>
</dbReference>
<dbReference type="GO" id="GO:0008206">
    <property type="term" value="P:bile acid metabolic process"/>
    <property type="evidence" value="ECO:0007669"/>
    <property type="project" value="UniProtKB-ARBA"/>
</dbReference>
<dbReference type="InterPro" id="IPR020904">
    <property type="entry name" value="Sc_DH/Rdtase_CS"/>
</dbReference>
<dbReference type="STRING" id="135826.KP77_20960"/>
<evidence type="ECO:0000313" key="3">
    <source>
        <dbReference type="EMBL" id="KIL48885.1"/>
    </source>
</evidence>
<reference evidence="3 4" key="1">
    <citation type="submission" date="2015-01" db="EMBL/GenBank/DDBJ databases">
        <title>Genome sequence of Jeotgalibacillus alimentarius.</title>
        <authorList>
            <person name="Goh K.M."/>
            <person name="Chan K.-G."/>
            <person name="Yaakop A.S."/>
            <person name="Ee R."/>
            <person name="Gan H.M."/>
            <person name="Chan C.S."/>
        </authorList>
    </citation>
    <scope>NUCLEOTIDE SEQUENCE [LARGE SCALE GENOMIC DNA]</scope>
    <source>
        <strain evidence="3 4">YKJ-13</strain>
    </source>
</reference>
<dbReference type="OrthoDB" id="9803333at2"/>
<dbReference type="PATRIC" id="fig|135826.4.peg.2091"/>
<dbReference type="PRINTS" id="PR00080">
    <property type="entry name" value="SDRFAMILY"/>
</dbReference>
<dbReference type="EMBL" id="JXRQ01000018">
    <property type="protein sequence ID" value="KIL48885.1"/>
    <property type="molecule type" value="Genomic_DNA"/>
</dbReference>
<dbReference type="InterPro" id="IPR002347">
    <property type="entry name" value="SDR_fam"/>
</dbReference>
<evidence type="ECO:0000256" key="1">
    <source>
        <dbReference type="ARBA" id="ARBA00006484"/>
    </source>
</evidence>
<dbReference type="PANTHER" id="PTHR42760:SF115">
    <property type="entry name" value="3-OXOACYL-[ACYL-CARRIER-PROTEIN] REDUCTASE FABG"/>
    <property type="match status" value="1"/>
</dbReference>
<dbReference type="PANTHER" id="PTHR42760">
    <property type="entry name" value="SHORT-CHAIN DEHYDROGENASES/REDUCTASES FAMILY MEMBER"/>
    <property type="match status" value="1"/>
</dbReference>
<comment type="caution">
    <text evidence="3">The sequence shown here is derived from an EMBL/GenBank/DDBJ whole genome shotgun (WGS) entry which is preliminary data.</text>
</comment>
<dbReference type="NCBIfam" id="NF005559">
    <property type="entry name" value="PRK07231.1"/>
    <property type="match status" value="1"/>
</dbReference>
<dbReference type="Proteomes" id="UP000031950">
    <property type="component" value="Unassembled WGS sequence"/>
</dbReference>
<dbReference type="GO" id="GO:0016616">
    <property type="term" value="F:oxidoreductase activity, acting on the CH-OH group of donors, NAD or NADP as acceptor"/>
    <property type="evidence" value="ECO:0007669"/>
    <property type="project" value="TreeGrafter"/>
</dbReference>
<gene>
    <name evidence="3" type="ORF">KP77_20960</name>
</gene>
<accession>A0A0C2RFC1</accession>
<evidence type="ECO:0000313" key="4">
    <source>
        <dbReference type="Proteomes" id="UP000031950"/>
    </source>
</evidence>
<sequence length="257" mass="27502">MHLPSFGLEGKKAIITGAGRGIGRALAIGFSQAGAEVILCSRTRTELEHVKSEVEENGGKASIYTLDVTDTPAIQQTVQDIYAEHGSIDVLVNNAGMNIRSKASDVTEDEWVKIMDTNVKSAFMMSQAVGARMQEQNNGGSILSVSSVAGHVALKTGVVYAASKAAMIQMTKVLAFEWGSSNIRVNSIGPWYFETPLTKELLEDEHYLSQILAVTPLKRVGQVEELVGPALFLSSDAASYVTGQTLFVDGGMTINGF</sequence>
<keyword evidence="4" id="KW-1185">Reference proteome</keyword>
<dbReference type="InterPro" id="IPR036291">
    <property type="entry name" value="NAD(P)-bd_dom_sf"/>
</dbReference>
<protein>
    <submittedName>
        <fullName evidence="3">2-deoxy-D-gluconate 3-dehydrogenase</fullName>
    </submittedName>
</protein>
<dbReference type="Pfam" id="PF13561">
    <property type="entry name" value="adh_short_C2"/>
    <property type="match status" value="1"/>
</dbReference>
<dbReference type="AlphaFoldDB" id="A0A0C2RFC1"/>
<dbReference type="Gene3D" id="3.40.50.720">
    <property type="entry name" value="NAD(P)-binding Rossmann-like Domain"/>
    <property type="match status" value="1"/>
</dbReference>